<dbReference type="PROSITE" id="PS50879">
    <property type="entry name" value="RNASE_H_1"/>
    <property type="match status" value="1"/>
</dbReference>
<accession>A0A8C9B1I1</accession>
<dbReference type="AlphaFoldDB" id="A0A8C9B1I1"/>
<proteinExistence type="predicted"/>
<protein>
    <recommendedName>
        <fullName evidence="1">RNase H type-1 domain-containing protein</fullName>
    </recommendedName>
</protein>
<dbReference type="InterPro" id="IPR012337">
    <property type="entry name" value="RNaseH-like_sf"/>
</dbReference>
<feature type="domain" description="RNase H type-1" evidence="1">
    <location>
        <begin position="119"/>
        <end position="214"/>
    </location>
</feature>
<dbReference type="Proteomes" id="UP000694554">
    <property type="component" value="Chromosome 1"/>
</dbReference>
<keyword evidence="3" id="KW-1185">Reference proteome</keyword>
<reference evidence="2" key="1">
    <citation type="submission" date="2019-08" db="EMBL/GenBank/DDBJ databases">
        <title>Phocoena sinus (Vaquita) genome, mPhoSin1, primary haplotype.</title>
        <authorList>
            <person name="Morin P."/>
            <person name="Mountcastle J."/>
            <person name="Fungtammasan C."/>
            <person name="Rhie A."/>
            <person name="Rojas-Bracho L."/>
            <person name="Smith C.R."/>
            <person name="Taylor B.L."/>
            <person name="Gulland F.M.D."/>
            <person name="Musser W."/>
            <person name="Houck M."/>
            <person name="Haase B."/>
            <person name="Paez S."/>
            <person name="Howe K."/>
            <person name="Torrance J."/>
            <person name="Formenti G."/>
            <person name="Phillippy A."/>
            <person name="Ryder O."/>
            <person name="Jarvis E.D."/>
            <person name="Fedrigo O."/>
        </authorList>
    </citation>
    <scope>NUCLEOTIDE SEQUENCE [LARGE SCALE GENOMIC DNA]</scope>
</reference>
<organism evidence="2 3">
    <name type="scientific">Phocoena sinus</name>
    <name type="common">Vaquita</name>
    <dbReference type="NCBI Taxonomy" id="42100"/>
    <lineage>
        <taxon>Eukaryota</taxon>
        <taxon>Metazoa</taxon>
        <taxon>Chordata</taxon>
        <taxon>Craniata</taxon>
        <taxon>Vertebrata</taxon>
        <taxon>Euteleostomi</taxon>
        <taxon>Mammalia</taxon>
        <taxon>Eutheria</taxon>
        <taxon>Laurasiatheria</taxon>
        <taxon>Artiodactyla</taxon>
        <taxon>Whippomorpha</taxon>
        <taxon>Cetacea</taxon>
        <taxon>Odontoceti</taxon>
        <taxon>Phocoenidae</taxon>
        <taxon>Phocoena</taxon>
    </lineage>
</organism>
<dbReference type="GO" id="GO:0003676">
    <property type="term" value="F:nucleic acid binding"/>
    <property type="evidence" value="ECO:0007669"/>
    <property type="project" value="InterPro"/>
</dbReference>
<evidence type="ECO:0000259" key="1">
    <source>
        <dbReference type="PROSITE" id="PS50879"/>
    </source>
</evidence>
<reference evidence="2" key="3">
    <citation type="submission" date="2025-09" db="UniProtKB">
        <authorList>
            <consortium name="Ensembl"/>
        </authorList>
    </citation>
    <scope>IDENTIFICATION</scope>
</reference>
<dbReference type="GO" id="GO:0004523">
    <property type="term" value="F:RNA-DNA hybrid ribonuclease activity"/>
    <property type="evidence" value="ECO:0007669"/>
    <property type="project" value="InterPro"/>
</dbReference>
<dbReference type="SUPFAM" id="SSF53098">
    <property type="entry name" value="Ribonuclease H-like"/>
    <property type="match status" value="1"/>
</dbReference>
<evidence type="ECO:0000313" key="2">
    <source>
        <dbReference type="Ensembl" id="ENSPSNP00000000212.1"/>
    </source>
</evidence>
<name>A0A8C9B1I1_PHOSS</name>
<sequence length="214" mass="23787">ALVTDPEWPPRPDLSRGSAVGFLLPAAAALQAPPRYFHFWGKKQLLDLLAEKVDTKVLPGQDCALQAAPLQLGDKPQRDVPEEILQKPLCSPEEPVHDCIRKIEEEYSSRPDLTDQPLENPDMEMFAVGNSLMDRRLRKAGYAVATHQEVVEAEAFPPGTSVQKAELVALGRALHLGAKKKVTIYTASKYAFSVMHAHGAMWKKRSTNIRKEKN</sequence>
<dbReference type="Ensembl" id="ENSPSNT00000000267.1">
    <property type="protein sequence ID" value="ENSPSNP00000000212.1"/>
    <property type="gene ID" value="ENSPSNG00000000207.1"/>
</dbReference>
<dbReference type="InterPro" id="IPR036397">
    <property type="entry name" value="RNaseH_sf"/>
</dbReference>
<evidence type="ECO:0000313" key="3">
    <source>
        <dbReference type="Proteomes" id="UP000694554"/>
    </source>
</evidence>
<dbReference type="GeneTree" id="ENSGT01070000254195"/>
<dbReference type="Pfam" id="PF00075">
    <property type="entry name" value="RNase_H"/>
    <property type="match status" value="1"/>
</dbReference>
<reference evidence="2" key="2">
    <citation type="submission" date="2025-08" db="UniProtKB">
        <authorList>
            <consortium name="Ensembl"/>
        </authorList>
    </citation>
    <scope>IDENTIFICATION</scope>
</reference>
<dbReference type="Gene3D" id="3.30.420.10">
    <property type="entry name" value="Ribonuclease H-like superfamily/Ribonuclease H"/>
    <property type="match status" value="1"/>
</dbReference>
<dbReference type="InterPro" id="IPR002156">
    <property type="entry name" value="RNaseH_domain"/>
</dbReference>